<dbReference type="GO" id="GO:0030288">
    <property type="term" value="C:outer membrane-bounded periplasmic space"/>
    <property type="evidence" value="ECO:0007669"/>
    <property type="project" value="TreeGrafter"/>
</dbReference>
<keyword evidence="7" id="KW-1185">Reference proteome</keyword>
<feature type="region of interest" description="Disordered" evidence="2">
    <location>
        <begin position="680"/>
        <end position="725"/>
    </location>
</feature>
<dbReference type="GO" id="GO:0008768">
    <property type="term" value="F:UDP-sugar diphosphatase activity"/>
    <property type="evidence" value="ECO:0007669"/>
    <property type="project" value="TreeGrafter"/>
</dbReference>
<dbReference type="Pfam" id="PF00149">
    <property type="entry name" value="Metallophos"/>
    <property type="match status" value="1"/>
</dbReference>
<dbReference type="KEGG" id="scv:A4G25_07265"/>
<sequence>MHKALLKTLFFVIAFFVLFHVSAFAAETPVKPANQATVENTVEPAQQNTVQTAATADSKSNTDSAQTGTSDGQSVVTPSAPSTTSSEALPAASDNKGTQTATADTANPANADKGVPTEDNNALSQKKNTVATQTKAVPQPSQQTVKTQSAPATEQPQVQQLSAPAPQQSAAPQTQAVEPSAQTQQAPQQAKILHTNDMHGRILGEDGRVIGMSKLKAIKEQENPDLMLDSGDAFQGLPISNNTKGADMAKAMNSVGYDAMAVGNHEFDFGLDQAMKYKDQLNFPILSANTYKDNKLLFDPYTIVKKNGIRYGIVGVTTPETAVKTHLDNIKGVTFTEPIPAVQNILNQINNQADVFIVLSHLGVDPSTQTAWRGDTLANTLAQDPRFKDKEIFVLDGHSHTVIQNGKINQNTLLAQTGTALENIGEITFDYANGKVENVQDSLINVKDTADVQPDAELQKMMDEAKAKFDDQVSEVVIPNNPVQFEGERDDVRSHETNLGNAITDAMEAYSQNGFSHPADFAVTNGGGIRASIDKGKDVTLGDIITVLPFGNTISQIQVKGTNVQKMFEHSLSAPVQDGKLGANGGFLHISKSIRVYYDMNKEPGSRVLKIEVLNKKTNQFEALDPERTYYMTTNDFTASGGDGYDMLGGPREEGVSLDKVFADYLKQADLSQYASNDISRIINGNPPVSETEEKPESNTANSETSNTTEDTNVDSPKNNPINIPNEAAVGENVVSNNGSSSLAEDSKLVSHKHTDMATDNVMVNNNTTLDQSETMYTNLSGNVNKEIDTNVYSDISNQSHVQTANTQYYDMSDIKQTNKLSDNETKITESANQAQQYISNNKVIAFPSQQKEHKNSELPNSGHSEPHNSPIVPMSLILLGAGTLYYNRKKDKAA</sequence>
<dbReference type="SUPFAM" id="SSF55816">
    <property type="entry name" value="5'-nucleotidase (syn. UDP-sugar hydrolase), C-terminal domain"/>
    <property type="match status" value="1"/>
</dbReference>
<reference evidence="6 7" key="1">
    <citation type="submission" date="2021-01" db="EMBL/GenBank/DDBJ databases">
        <title>FDA dAtabase for Regulatory Grade micrObial Sequences (FDA-ARGOS): Supporting development and validation of Infectious Disease Dx tests.</title>
        <authorList>
            <person name="Sproer C."/>
            <person name="Gronow S."/>
            <person name="Severitt S."/>
            <person name="Schroder I."/>
            <person name="Tallon L."/>
            <person name="Sadzewicz L."/>
            <person name="Zhao X."/>
            <person name="Boylan J."/>
            <person name="Ott S."/>
            <person name="Bowen H."/>
            <person name="Vavikolanu K."/>
            <person name="Mehta A."/>
            <person name="Aluvathingal J."/>
            <person name="Nadendla S."/>
            <person name="Lowell S."/>
            <person name="Myers T."/>
            <person name="Yan Y."/>
            <person name="Sichtig H."/>
        </authorList>
    </citation>
    <scope>NUCLEOTIDE SEQUENCE [LARGE SCALE GENOMIC DNA]</scope>
    <source>
        <strain evidence="6 7">FDAARGOS_1148</strain>
    </source>
</reference>
<evidence type="ECO:0000259" key="4">
    <source>
        <dbReference type="Pfam" id="PF00149"/>
    </source>
</evidence>
<protein>
    <submittedName>
        <fullName evidence="6">5'-nucleotidase C-terminal domain-containing protein</fullName>
    </submittedName>
</protein>
<dbReference type="Gene3D" id="3.60.21.10">
    <property type="match status" value="1"/>
</dbReference>
<dbReference type="PRINTS" id="PR01607">
    <property type="entry name" value="APYRASEFAMLY"/>
</dbReference>
<dbReference type="InterPro" id="IPR008334">
    <property type="entry name" value="5'-Nucleotdase_C"/>
</dbReference>
<dbReference type="PROSITE" id="PS00786">
    <property type="entry name" value="5_NUCLEOTIDASE_2"/>
    <property type="match status" value="1"/>
</dbReference>
<gene>
    <name evidence="6" type="ORF">I6J05_11260</name>
</gene>
<keyword evidence="1 3" id="KW-0732">Signal</keyword>
<dbReference type="InterPro" id="IPR036907">
    <property type="entry name" value="5'-Nucleotdase_C_sf"/>
</dbReference>
<organism evidence="6 7">
    <name type="scientific">Staphylococcus condimenti</name>
    <dbReference type="NCBI Taxonomy" id="70255"/>
    <lineage>
        <taxon>Bacteria</taxon>
        <taxon>Bacillati</taxon>
        <taxon>Bacillota</taxon>
        <taxon>Bacilli</taxon>
        <taxon>Bacillales</taxon>
        <taxon>Staphylococcaceae</taxon>
        <taxon>Staphylococcus</taxon>
    </lineage>
</organism>
<evidence type="ECO:0000256" key="3">
    <source>
        <dbReference type="SAM" id="SignalP"/>
    </source>
</evidence>
<feature type="signal peptide" evidence="3">
    <location>
        <begin position="1"/>
        <end position="25"/>
    </location>
</feature>
<dbReference type="RefSeq" id="WP_047132947.1">
    <property type="nucleotide sequence ID" value="NZ_CP015114.1"/>
</dbReference>
<dbReference type="InterPro" id="IPR006146">
    <property type="entry name" value="5'-Nucleotdase_CS"/>
</dbReference>
<dbReference type="GeneID" id="93727662"/>
<feature type="compositionally biased region" description="Polar residues" evidence="2">
    <location>
        <begin position="714"/>
        <end position="723"/>
    </location>
</feature>
<dbReference type="Gene3D" id="3.90.780.10">
    <property type="entry name" value="5'-Nucleotidase, C-terminal domain"/>
    <property type="match status" value="1"/>
</dbReference>
<name>A0AB37H1S5_9STAP</name>
<dbReference type="GO" id="GO:0046872">
    <property type="term" value="F:metal ion binding"/>
    <property type="evidence" value="ECO:0007669"/>
    <property type="project" value="InterPro"/>
</dbReference>
<evidence type="ECO:0000259" key="5">
    <source>
        <dbReference type="Pfam" id="PF02872"/>
    </source>
</evidence>
<feature type="domain" description="5'-Nucleotidase C-terminal" evidence="5">
    <location>
        <begin position="485"/>
        <end position="648"/>
    </location>
</feature>
<dbReference type="GO" id="GO:0009166">
    <property type="term" value="P:nucleotide catabolic process"/>
    <property type="evidence" value="ECO:0007669"/>
    <property type="project" value="InterPro"/>
</dbReference>
<dbReference type="InterPro" id="IPR029052">
    <property type="entry name" value="Metallo-depent_PP-like"/>
</dbReference>
<dbReference type="GO" id="GO:0008253">
    <property type="term" value="F:5'-nucleotidase activity"/>
    <property type="evidence" value="ECO:0007669"/>
    <property type="project" value="TreeGrafter"/>
</dbReference>
<feature type="domain" description="Calcineurin-like phosphoesterase" evidence="4">
    <location>
        <begin position="191"/>
        <end position="400"/>
    </location>
</feature>
<dbReference type="Pfam" id="PF02872">
    <property type="entry name" value="5_nucleotid_C"/>
    <property type="match status" value="1"/>
</dbReference>
<feature type="region of interest" description="Disordered" evidence="2">
    <location>
        <begin position="39"/>
        <end position="190"/>
    </location>
</feature>
<evidence type="ECO:0000313" key="6">
    <source>
        <dbReference type="EMBL" id="QQS82464.1"/>
    </source>
</evidence>
<feature type="compositionally biased region" description="Polar residues" evidence="2">
    <location>
        <begin position="57"/>
        <end position="73"/>
    </location>
</feature>
<feature type="chain" id="PRO_5044287402" evidence="3">
    <location>
        <begin position="26"/>
        <end position="895"/>
    </location>
</feature>
<evidence type="ECO:0000313" key="7">
    <source>
        <dbReference type="Proteomes" id="UP000595942"/>
    </source>
</evidence>
<dbReference type="AlphaFoldDB" id="A0AB37H1S5"/>
<dbReference type="Proteomes" id="UP000595942">
    <property type="component" value="Chromosome"/>
</dbReference>
<dbReference type="InterPro" id="IPR006179">
    <property type="entry name" value="5_nucleotidase/apyrase"/>
</dbReference>
<dbReference type="PANTHER" id="PTHR11575">
    <property type="entry name" value="5'-NUCLEOTIDASE-RELATED"/>
    <property type="match status" value="1"/>
</dbReference>
<dbReference type="GO" id="GO:0000166">
    <property type="term" value="F:nucleotide binding"/>
    <property type="evidence" value="ECO:0007669"/>
    <property type="project" value="InterPro"/>
</dbReference>
<dbReference type="EMBL" id="CP068073">
    <property type="protein sequence ID" value="QQS82464.1"/>
    <property type="molecule type" value="Genomic_DNA"/>
</dbReference>
<feature type="compositionally biased region" description="Low complexity" evidence="2">
    <location>
        <begin position="698"/>
        <end position="711"/>
    </location>
</feature>
<feature type="compositionally biased region" description="Low complexity" evidence="2">
    <location>
        <begin position="155"/>
        <end position="190"/>
    </location>
</feature>
<accession>A0AB37H1S5</accession>
<feature type="region of interest" description="Disordered" evidence="2">
    <location>
        <begin position="850"/>
        <end position="870"/>
    </location>
</feature>
<proteinExistence type="predicted"/>
<dbReference type="PANTHER" id="PTHR11575:SF24">
    <property type="entry name" value="5'-NUCLEOTIDASE"/>
    <property type="match status" value="1"/>
</dbReference>
<feature type="compositionally biased region" description="Low complexity" evidence="2">
    <location>
        <begin position="74"/>
        <end position="112"/>
    </location>
</feature>
<feature type="compositionally biased region" description="Low complexity" evidence="2">
    <location>
        <begin position="45"/>
        <end position="56"/>
    </location>
</feature>
<dbReference type="SUPFAM" id="SSF56300">
    <property type="entry name" value="Metallo-dependent phosphatases"/>
    <property type="match status" value="1"/>
</dbReference>
<evidence type="ECO:0000256" key="1">
    <source>
        <dbReference type="ARBA" id="ARBA00022729"/>
    </source>
</evidence>
<feature type="compositionally biased region" description="Polar residues" evidence="2">
    <location>
        <begin position="118"/>
        <end position="154"/>
    </location>
</feature>
<dbReference type="InterPro" id="IPR004843">
    <property type="entry name" value="Calcineurin-like_PHP"/>
</dbReference>
<evidence type="ECO:0000256" key="2">
    <source>
        <dbReference type="SAM" id="MobiDB-lite"/>
    </source>
</evidence>